<evidence type="ECO:0000256" key="3">
    <source>
        <dbReference type="ARBA" id="ARBA00030602"/>
    </source>
</evidence>
<accession>A0AAD5RHA5</accession>
<sequence length="203" mass="22860">MTNNDSQNSNGSRAQSSHARASARGVVDVVDPETGDMDEIAEIEEGIYADDGTTAFFYGTLMTPEVFFRVCYGRYSDDGPIPQPMIDNHGFKPAILHGYIRHKVRGADYPGIIPHAEKCVRGIFVTNLTEQNVRYLDLFEGSEYKRCRVMAKLLEKVGDDSGAGNVEGEGVPTISYVFKDPRGLEEAEWDFDHFKREKLWRWA</sequence>
<name>A0AAD5RHA5_9PEZI</name>
<feature type="compositionally biased region" description="Low complexity" evidence="4">
    <location>
        <begin position="12"/>
        <end position="24"/>
    </location>
</feature>
<feature type="domain" description="Gamma-glutamylcyclotransferase AIG2-like" evidence="5">
    <location>
        <begin position="56"/>
        <end position="159"/>
    </location>
</feature>
<evidence type="ECO:0000313" key="7">
    <source>
        <dbReference type="Proteomes" id="UP001201980"/>
    </source>
</evidence>
<evidence type="ECO:0000256" key="2">
    <source>
        <dbReference type="ARBA" id="ARBA00022679"/>
    </source>
</evidence>
<gene>
    <name evidence="6" type="ORF">MKZ38_008742</name>
</gene>
<protein>
    <recommendedName>
        <fullName evidence="3">Putative gamma-glutamylcyclotransferase</fullName>
    </recommendedName>
</protein>
<dbReference type="CDD" id="cd06661">
    <property type="entry name" value="GGCT_like"/>
    <property type="match status" value="1"/>
</dbReference>
<dbReference type="InterPro" id="IPR009288">
    <property type="entry name" value="AIG2-like_dom"/>
</dbReference>
<dbReference type="Proteomes" id="UP001201980">
    <property type="component" value="Unassembled WGS sequence"/>
</dbReference>
<evidence type="ECO:0000256" key="1">
    <source>
        <dbReference type="ARBA" id="ARBA00008861"/>
    </source>
</evidence>
<evidence type="ECO:0000313" key="6">
    <source>
        <dbReference type="EMBL" id="KAJ2893359.1"/>
    </source>
</evidence>
<dbReference type="InterPro" id="IPR036568">
    <property type="entry name" value="GGCT-like_sf"/>
</dbReference>
<dbReference type="GO" id="GO:0016740">
    <property type="term" value="F:transferase activity"/>
    <property type="evidence" value="ECO:0007669"/>
    <property type="project" value="UniProtKB-KW"/>
</dbReference>
<keyword evidence="2" id="KW-0808">Transferase</keyword>
<feature type="compositionally biased region" description="Polar residues" evidence="4">
    <location>
        <begin position="1"/>
        <end position="11"/>
    </location>
</feature>
<dbReference type="AlphaFoldDB" id="A0AAD5RHA5"/>
<dbReference type="InterPro" id="IPR013024">
    <property type="entry name" value="GGCT-like"/>
</dbReference>
<dbReference type="Gene3D" id="3.10.490.10">
    <property type="entry name" value="Gamma-glutamyl cyclotransferase-like"/>
    <property type="match status" value="1"/>
</dbReference>
<dbReference type="PANTHER" id="PTHR31544">
    <property type="entry name" value="AIG2-LIKE PROTEIN D"/>
    <property type="match status" value="1"/>
</dbReference>
<dbReference type="InterPro" id="IPR045038">
    <property type="entry name" value="AIG2-like"/>
</dbReference>
<comment type="similarity">
    <text evidence="1">Belongs to the gamma-glutamylcyclotransferase family.</text>
</comment>
<proteinExistence type="inferred from homology"/>
<organism evidence="6 7">
    <name type="scientific">Zalerion maritima</name>
    <dbReference type="NCBI Taxonomy" id="339359"/>
    <lineage>
        <taxon>Eukaryota</taxon>
        <taxon>Fungi</taxon>
        <taxon>Dikarya</taxon>
        <taxon>Ascomycota</taxon>
        <taxon>Pezizomycotina</taxon>
        <taxon>Sordariomycetes</taxon>
        <taxon>Lulworthiomycetidae</taxon>
        <taxon>Lulworthiales</taxon>
        <taxon>Lulworthiaceae</taxon>
        <taxon>Zalerion</taxon>
    </lineage>
</organism>
<dbReference type="EMBL" id="JAKWBI020000614">
    <property type="protein sequence ID" value="KAJ2893359.1"/>
    <property type="molecule type" value="Genomic_DNA"/>
</dbReference>
<evidence type="ECO:0000256" key="4">
    <source>
        <dbReference type="SAM" id="MobiDB-lite"/>
    </source>
</evidence>
<keyword evidence="7" id="KW-1185">Reference proteome</keyword>
<comment type="caution">
    <text evidence="6">The sequence shown here is derived from an EMBL/GenBank/DDBJ whole genome shotgun (WGS) entry which is preliminary data.</text>
</comment>
<reference evidence="6" key="1">
    <citation type="submission" date="2022-07" db="EMBL/GenBank/DDBJ databases">
        <title>Draft genome sequence of Zalerion maritima ATCC 34329, a (micro)plastics degrading marine fungus.</title>
        <authorList>
            <person name="Paco A."/>
            <person name="Goncalves M.F.M."/>
            <person name="Rocha-Santos T.A.P."/>
            <person name="Alves A."/>
        </authorList>
    </citation>
    <scope>NUCLEOTIDE SEQUENCE</scope>
    <source>
        <strain evidence="6">ATCC 34329</strain>
    </source>
</reference>
<evidence type="ECO:0000259" key="5">
    <source>
        <dbReference type="Pfam" id="PF06094"/>
    </source>
</evidence>
<dbReference type="PANTHER" id="PTHR31544:SF2">
    <property type="entry name" value="AIG2-LIKE PROTEIN D"/>
    <property type="match status" value="1"/>
</dbReference>
<dbReference type="SUPFAM" id="SSF110857">
    <property type="entry name" value="Gamma-glutamyl cyclotransferase-like"/>
    <property type="match status" value="1"/>
</dbReference>
<feature type="region of interest" description="Disordered" evidence="4">
    <location>
        <begin position="1"/>
        <end position="25"/>
    </location>
</feature>
<dbReference type="Pfam" id="PF06094">
    <property type="entry name" value="GGACT"/>
    <property type="match status" value="1"/>
</dbReference>